<sequence>MGTFDHDHLQELRREVDDLLTELAQVTEANKAEIDKVAPTHYNGAINLLHYLHLRTRDLRGLQSALASIGSTRLTTTEPSVKARLKSARNVIGAYLGEGPIYPGRDVADAFSDADEILDEHAEILLGAPIEGTPSCIMVTLPAEAATDLEMVRGFAKSGMDLARINCAHDDETVWKQMIDNVHIVAEEAGREIRVAMDLGGPKVRTGEIAPGPEVGRARVTRLDTGKVLTPAKIWITPIPEEGTEPAPVPENLPGRPALAVQVDPAWFEKLSTGSVIGLTDTRGSRRSFTVVRTFDGAVLAEGYQNAYIANGTLLQHDYERTPVRGIPPVDQRINLKVGNRMFLTSEDVVYDPSAGHGRTPKISCTLPEAVGAIKVGHRVLFDDGSIAAVCIDRKEHDGHHVVELEVTRARPQGVNLAAYKGINLPDSALPLPSLTEEDLRHLRFVAEHADIVNVSFIRDTGDVEYVLDALAEIAEETGEHDKIRELGLVLKIETIPGYENLAPIMLTGMRHENFGVMIARGDLAVELGFDRMAEVPQLIMALAEAAHIPTIFATQVLENMAKNGLPSRAEITDATLALRCECVMLNKGPHINDAIKVLSRMSRKLGASQRKSRMLLRRIRSWEEPDQQS</sequence>
<dbReference type="SUPFAM" id="SSF51621">
    <property type="entry name" value="Phosphoenolpyruvate/pyruvate domain"/>
    <property type="match status" value="1"/>
</dbReference>
<keyword evidence="7 13" id="KW-0418">Kinase</keyword>
<keyword evidence="11 13" id="KW-0670">Pyruvate</keyword>
<organism evidence="13 14">
    <name type="scientific">Corynebacterium gallinarum</name>
    <dbReference type="NCBI Taxonomy" id="2762214"/>
    <lineage>
        <taxon>Bacteria</taxon>
        <taxon>Bacillati</taxon>
        <taxon>Actinomycetota</taxon>
        <taxon>Actinomycetes</taxon>
        <taxon>Mycobacteriales</taxon>
        <taxon>Corynebacteriaceae</taxon>
        <taxon>Corynebacterium</taxon>
    </lineage>
</organism>
<keyword evidence="9" id="KW-0460">Magnesium</keyword>
<dbReference type="InterPro" id="IPR040442">
    <property type="entry name" value="Pyrv_kinase-like_dom_sf"/>
</dbReference>
<dbReference type="GO" id="GO:0016301">
    <property type="term" value="F:kinase activity"/>
    <property type="evidence" value="ECO:0007669"/>
    <property type="project" value="UniProtKB-KW"/>
</dbReference>
<keyword evidence="8" id="KW-0067">ATP-binding</keyword>
<dbReference type="EMBL" id="JACSPR010000011">
    <property type="protein sequence ID" value="MBD8031147.1"/>
    <property type="molecule type" value="Genomic_DNA"/>
</dbReference>
<feature type="domain" description="Pyruvate kinase barrel" evidence="12">
    <location>
        <begin position="332"/>
        <end position="586"/>
    </location>
</feature>
<dbReference type="SUPFAM" id="SSF50800">
    <property type="entry name" value="PK beta-barrel domain-like"/>
    <property type="match status" value="1"/>
</dbReference>
<dbReference type="NCBIfam" id="NF011314">
    <property type="entry name" value="PRK14725.1"/>
    <property type="match status" value="1"/>
</dbReference>
<comment type="pathway">
    <text evidence="1">Carbohydrate degradation; glycolysis; pyruvate from D-glyceraldehyde 3-phosphate: step 5/5.</text>
</comment>
<evidence type="ECO:0000256" key="7">
    <source>
        <dbReference type="ARBA" id="ARBA00022777"/>
    </source>
</evidence>
<keyword evidence="5" id="KW-0479">Metal-binding</keyword>
<protein>
    <recommendedName>
        <fullName evidence="3">pyruvate kinase</fullName>
        <ecNumber evidence="3">2.7.1.40</ecNumber>
    </recommendedName>
</protein>
<dbReference type="AlphaFoldDB" id="A0A8I0HR77"/>
<dbReference type="Pfam" id="PF00224">
    <property type="entry name" value="PK"/>
    <property type="match status" value="2"/>
</dbReference>
<comment type="similarity">
    <text evidence="2">Belongs to the pyruvate kinase family.</text>
</comment>
<keyword evidence="4" id="KW-0808">Transferase</keyword>
<dbReference type="RefSeq" id="WP_191734386.1">
    <property type="nucleotide sequence ID" value="NZ_JACSPR010000011.1"/>
</dbReference>
<evidence type="ECO:0000256" key="1">
    <source>
        <dbReference type="ARBA" id="ARBA00004997"/>
    </source>
</evidence>
<dbReference type="Gene3D" id="3.20.20.60">
    <property type="entry name" value="Phosphoenolpyruvate-binding domains"/>
    <property type="match status" value="2"/>
</dbReference>
<evidence type="ECO:0000259" key="12">
    <source>
        <dbReference type="Pfam" id="PF00224"/>
    </source>
</evidence>
<dbReference type="InterPro" id="IPR001697">
    <property type="entry name" value="Pyr_Knase"/>
</dbReference>
<proteinExistence type="inferred from homology"/>
<dbReference type="EC" id="2.7.1.40" evidence="3"/>
<evidence type="ECO:0000256" key="3">
    <source>
        <dbReference type="ARBA" id="ARBA00012142"/>
    </source>
</evidence>
<accession>A0A8I0HR77</accession>
<dbReference type="GO" id="GO:0000287">
    <property type="term" value="F:magnesium ion binding"/>
    <property type="evidence" value="ECO:0007669"/>
    <property type="project" value="InterPro"/>
</dbReference>
<gene>
    <name evidence="13" type="ORF">H9627_12600</name>
</gene>
<dbReference type="GO" id="GO:0030955">
    <property type="term" value="F:potassium ion binding"/>
    <property type="evidence" value="ECO:0007669"/>
    <property type="project" value="InterPro"/>
</dbReference>
<dbReference type="GO" id="GO:0005524">
    <property type="term" value="F:ATP binding"/>
    <property type="evidence" value="ECO:0007669"/>
    <property type="project" value="UniProtKB-KW"/>
</dbReference>
<name>A0A8I0HR77_9CORY</name>
<dbReference type="InterPro" id="IPR015793">
    <property type="entry name" value="Pyrv_Knase_brl"/>
</dbReference>
<evidence type="ECO:0000256" key="4">
    <source>
        <dbReference type="ARBA" id="ARBA00022679"/>
    </source>
</evidence>
<evidence type="ECO:0000256" key="6">
    <source>
        <dbReference type="ARBA" id="ARBA00022741"/>
    </source>
</evidence>
<evidence type="ECO:0000256" key="10">
    <source>
        <dbReference type="ARBA" id="ARBA00023152"/>
    </source>
</evidence>
<evidence type="ECO:0000256" key="9">
    <source>
        <dbReference type="ARBA" id="ARBA00022842"/>
    </source>
</evidence>
<feature type="domain" description="Pyruvate kinase barrel" evidence="12">
    <location>
        <begin position="145"/>
        <end position="213"/>
    </location>
</feature>
<dbReference type="GO" id="GO:0004743">
    <property type="term" value="F:pyruvate kinase activity"/>
    <property type="evidence" value="ECO:0007669"/>
    <property type="project" value="UniProtKB-EC"/>
</dbReference>
<reference evidence="13 14" key="1">
    <citation type="submission" date="2020-08" db="EMBL/GenBank/DDBJ databases">
        <title>A Genomic Blueprint of the Chicken Gut Microbiome.</title>
        <authorList>
            <person name="Gilroy R."/>
            <person name="Ravi A."/>
            <person name="Getino M."/>
            <person name="Pursley I."/>
            <person name="Horton D.L."/>
            <person name="Alikhan N.-F."/>
            <person name="Baker D."/>
            <person name="Gharbi K."/>
            <person name="Hall N."/>
            <person name="Watson M."/>
            <person name="Adriaenssens E.M."/>
            <person name="Foster-Nyarko E."/>
            <person name="Jarju S."/>
            <person name="Secka A."/>
            <person name="Antonio M."/>
            <person name="Oren A."/>
            <person name="Chaudhuri R."/>
            <person name="La Ragione R.M."/>
            <person name="Hildebrand F."/>
            <person name="Pallen M.J."/>
        </authorList>
    </citation>
    <scope>NUCLEOTIDE SEQUENCE [LARGE SCALE GENOMIC DNA]</scope>
    <source>
        <strain evidence="13 14">Sa1YVA5</strain>
    </source>
</reference>
<evidence type="ECO:0000256" key="5">
    <source>
        <dbReference type="ARBA" id="ARBA00022723"/>
    </source>
</evidence>
<dbReference type="Proteomes" id="UP000650224">
    <property type="component" value="Unassembled WGS sequence"/>
</dbReference>
<dbReference type="PANTHER" id="PTHR11817">
    <property type="entry name" value="PYRUVATE KINASE"/>
    <property type="match status" value="1"/>
</dbReference>
<evidence type="ECO:0000256" key="11">
    <source>
        <dbReference type="ARBA" id="ARBA00023317"/>
    </source>
</evidence>
<keyword evidence="6" id="KW-0547">Nucleotide-binding</keyword>
<evidence type="ECO:0000313" key="13">
    <source>
        <dbReference type="EMBL" id="MBD8031147.1"/>
    </source>
</evidence>
<keyword evidence="14" id="KW-1185">Reference proteome</keyword>
<evidence type="ECO:0000256" key="2">
    <source>
        <dbReference type="ARBA" id="ARBA00008663"/>
    </source>
</evidence>
<comment type="caution">
    <text evidence="13">The sequence shown here is derived from an EMBL/GenBank/DDBJ whole genome shotgun (WGS) entry which is preliminary data.</text>
</comment>
<evidence type="ECO:0000256" key="8">
    <source>
        <dbReference type="ARBA" id="ARBA00022840"/>
    </source>
</evidence>
<dbReference type="InterPro" id="IPR011037">
    <property type="entry name" value="Pyrv_Knase-like_insert_dom_sf"/>
</dbReference>
<keyword evidence="10" id="KW-0324">Glycolysis</keyword>
<dbReference type="InterPro" id="IPR015813">
    <property type="entry name" value="Pyrv/PenolPyrv_kinase-like_dom"/>
</dbReference>
<dbReference type="UniPathway" id="UPA00109">
    <property type="reaction ID" value="UER00188"/>
</dbReference>
<evidence type="ECO:0000313" key="14">
    <source>
        <dbReference type="Proteomes" id="UP000650224"/>
    </source>
</evidence>